<dbReference type="RefSeq" id="WP_234652183.1">
    <property type="nucleotide sequence ID" value="NZ_CP094997.1"/>
</dbReference>
<reference evidence="1" key="1">
    <citation type="submission" date="2021-12" db="EMBL/GenBank/DDBJ databases">
        <title>Novel species in genus Dyadobacter.</title>
        <authorList>
            <person name="Ma C."/>
        </authorList>
    </citation>
    <scope>NUCLEOTIDE SEQUENCE</scope>
    <source>
        <strain evidence="1">LJ419</strain>
    </source>
</reference>
<organism evidence="1 2">
    <name type="scientific">Dyadobacter chenwenxiniae</name>
    <dbReference type="NCBI Taxonomy" id="2906456"/>
    <lineage>
        <taxon>Bacteria</taxon>
        <taxon>Pseudomonadati</taxon>
        <taxon>Bacteroidota</taxon>
        <taxon>Cytophagia</taxon>
        <taxon>Cytophagales</taxon>
        <taxon>Spirosomataceae</taxon>
        <taxon>Dyadobacter</taxon>
    </lineage>
</organism>
<dbReference type="EMBL" id="JAJTTC010000001">
    <property type="protein sequence ID" value="MCF0059913.1"/>
    <property type="molecule type" value="Genomic_DNA"/>
</dbReference>
<keyword evidence="2" id="KW-1185">Reference proteome</keyword>
<name>A0A9X1PI54_9BACT</name>
<dbReference type="AlphaFoldDB" id="A0A9X1PI54"/>
<dbReference type="Proteomes" id="UP001139000">
    <property type="component" value="Unassembled WGS sequence"/>
</dbReference>
<comment type="caution">
    <text evidence="1">The sequence shown here is derived from an EMBL/GenBank/DDBJ whole genome shotgun (WGS) entry which is preliminary data.</text>
</comment>
<gene>
    <name evidence="1" type="ORF">LXM26_00300</name>
</gene>
<accession>A0A9X1PI54</accession>
<proteinExistence type="predicted"/>
<evidence type="ECO:0000313" key="1">
    <source>
        <dbReference type="EMBL" id="MCF0059913.1"/>
    </source>
</evidence>
<protein>
    <submittedName>
        <fullName evidence="1">Uncharacterized protein</fullName>
    </submittedName>
</protein>
<evidence type="ECO:0000313" key="2">
    <source>
        <dbReference type="Proteomes" id="UP001139000"/>
    </source>
</evidence>
<sequence length="215" mass="24689">MPHVPIFWKEKNFMGWRAFLKEFFSNQKAAYSVTELVHHFAPSDAKEQARIRQSIGMQLSVAFHAGELVAFKLDGQKAKLYAKSDYVYDKNSLQEITNRVKHRLNLKKISGRILDAKGHSRDKTIPVTEEARPVRDQLSIAREVNEILERTEVRSVGITNSRAKVKPTVPSVPTLVPREVFKASRLKDIECAIRSSVSMRVKIPTEWIEEYNELI</sequence>